<dbReference type="Pfam" id="PF05047">
    <property type="entry name" value="L51_S25_CI-B8"/>
    <property type="match status" value="1"/>
</dbReference>
<keyword evidence="7" id="KW-1185">Reference proteome</keyword>
<feature type="domain" description="Ribosomal protein/NADH dehydrogenase" evidence="5">
    <location>
        <begin position="34"/>
        <end position="108"/>
    </location>
</feature>
<dbReference type="InterPro" id="IPR007741">
    <property type="entry name" value="Ribosomal_mL43/mS25/NADH_DH"/>
</dbReference>
<dbReference type="Proteomes" id="UP000271241">
    <property type="component" value="Unassembled WGS sequence"/>
</dbReference>
<dbReference type="InterPro" id="IPR036249">
    <property type="entry name" value="Thioredoxin-like_sf"/>
</dbReference>
<evidence type="ECO:0000256" key="3">
    <source>
        <dbReference type="ARBA" id="ARBA00023128"/>
    </source>
</evidence>
<comment type="subcellular location">
    <subcellularLocation>
        <location evidence="1">Mitochondrion</location>
    </subcellularLocation>
</comment>
<evidence type="ECO:0000259" key="5">
    <source>
        <dbReference type="SMART" id="SM00916"/>
    </source>
</evidence>
<dbReference type="SUPFAM" id="SSF52833">
    <property type="entry name" value="Thioredoxin-like"/>
    <property type="match status" value="1"/>
</dbReference>
<proteinExistence type="predicted"/>
<dbReference type="GO" id="GO:0005739">
    <property type="term" value="C:mitochondrion"/>
    <property type="evidence" value="ECO:0007669"/>
    <property type="project" value="UniProtKB-SubCell"/>
</dbReference>
<accession>A0A4P9XHI6</accession>
<dbReference type="EMBL" id="KZ993487">
    <property type="protein sequence ID" value="RKP04741.1"/>
    <property type="molecule type" value="Genomic_DNA"/>
</dbReference>
<dbReference type="OrthoDB" id="1696305at2759"/>
<evidence type="ECO:0000256" key="4">
    <source>
        <dbReference type="ARBA" id="ARBA00023274"/>
    </source>
</evidence>
<dbReference type="PANTHER" id="PTHR13274:SF2">
    <property type="entry name" value="SMALL RIBOSOMAL SUBUNIT PROTEIN MS25"/>
    <property type="match status" value="1"/>
</dbReference>
<dbReference type="STRING" id="78915.A0A4P9XHI6"/>
<reference evidence="7" key="1">
    <citation type="journal article" date="2018" name="Nat. Microbiol.">
        <title>Leveraging single-cell genomics to expand the fungal tree of life.</title>
        <authorList>
            <person name="Ahrendt S.R."/>
            <person name="Quandt C.A."/>
            <person name="Ciobanu D."/>
            <person name="Clum A."/>
            <person name="Salamov A."/>
            <person name="Andreopoulos B."/>
            <person name="Cheng J.F."/>
            <person name="Woyke T."/>
            <person name="Pelin A."/>
            <person name="Henrissat B."/>
            <person name="Reynolds N.K."/>
            <person name="Benny G.L."/>
            <person name="Smith M.E."/>
            <person name="James T.Y."/>
            <person name="Grigoriev I.V."/>
        </authorList>
    </citation>
    <scope>NUCLEOTIDE SEQUENCE [LARGE SCALE GENOMIC DNA]</scope>
    <source>
        <strain evidence="7">RSA 1356</strain>
    </source>
</reference>
<evidence type="ECO:0000256" key="2">
    <source>
        <dbReference type="ARBA" id="ARBA00022980"/>
    </source>
</evidence>
<dbReference type="AlphaFoldDB" id="A0A4P9XHI6"/>
<sequence>MTKVSLQKLLQKLTTGVGATELPKTVRQITLTLQKHSSSYSARYFIRQNLPRLQYQNPEVTFVINRPAEYQSPKMEVLLADGTTKELKITQPSSDAVCKDLLRLVGAEKQAV</sequence>
<evidence type="ECO:0000313" key="7">
    <source>
        <dbReference type="Proteomes" id="UP000271241"/>
    </source>
</evidence>
<dbReference type="SMART" id="SM00916">
    <property type="entry name" value="L51_S25_CI-B8"/>
    <property type="match status" value="1"/>
</dbReference>
<organism evidence="6 7">
    <name type="scientific">Thamnocephalis sphaerospora</name>
    <dbReference type="NCBI Taxonomy" id="78915"/>
    <lineage>
        <taxon>Eukaryota</taxon>
        <taxon>Fungi</taxon>
        <taxon>Fungi incertae sedis</taxon>
        <taxon>Zoopagomycota</taxon>
        <taxon>Zoopagomycotina</taxon>
        <taxon>Zoopagomycetes</taxon>
        <taxon>Zoopagales</taxon>
        <taxon>Sigmoideomycetaceae</taxon>
        <taxon>Thamnocephalis</taxon>
    </lineage>
</organism>
<name>A0A4P9XHI6_9FUNG</name>
<dbReference type="PANTHER" id="PTHR13274">
    <property type="entry name" value="MITOCHONDRIAL RIBOSOMAL PROTEIN S25"/>
    <property type="match status" value="1"/>
</dbReference>
<evidence type="ECO:0000256" key="1">
    <source>
        <dbReference type="ARBA" id="ARBA00004173"/>
    </source>
</evidence>
<protein>
    <recommendedName>
        <fullName evidence="5">Ribosomal protein/NADH dehydrogenase domain-containing protein</fullName>
    </recommendedName>
</protein>
<dbReference type="GO" id="GO:0003735">
    <property type="term" value="F:structural constituent of ribosome"/>
    <property type="evidence" value="ECO:0007669"/>
    <property type="project" value="InterPro"/>
</dbReference>
<dbReference type="InterPro" id="IPR040049">
    <property type="entry name" value="Ribosomal_mS25/mL61"/>
</dbReference>
<evidence type="ECO:0000313" key="6">
    <source>
        <dbReference type="EMBL" id="RKP04741.1"/>
    </source>
</evidence>
<keyword evidence="3" id="KW-0496">Mitochondrion</keyword>
<keyword evidence="4" id="KW-0687">Ribonucleoprotein</keyword>
<keyword evidence="2" id="KW-0689">Ribosomal protein</keyword>
<dbReference type="GO" id="GO:1990904">
    <property type="term" value="C:ribonucleoprotein complex"/>
    <property type="evidence" value="ECO:0007669"/>
    <property type="project" value="UniProtKB-KW"/>
</dbReference>
<gene>
    <name evidence="6" type="ORF">THASP1DRAFT_33457</name>
</gene>
<dbReference type="GO" id="GO:0005840">
    <property type="term" value="C:ribosome"/>
    <property type="evidence" value="ECO:0007669"/>
    <property type="project" value="UniProtKB-KW"/>
</dbReference>
<dbReference type="Gene3D" id="3.40.30.10">
    <property type="entry name" value="Glutaredoxin"/>
    <property type="match status" value="1"/>
</dbReference>